<dbReference type="InterPro" id="IPR018294">
    <property type="entry name" value="ISPD_synthase_CS"/>
</dbReference>
<reference evidence="9 10" key="1">
    <citation type="submission" date="2016-10" db="EMBL/GenBank/DDBJ databases">
        <authorList>
            <person name="de Groot N.N."/>
        </authorList>
    </citation>
    <scope>NUCLEOTIDE SEQUENCE [LARGE SCALE GENOMIC DNA]</scope>
    <source>
        <strain evidence="9 10">CPCC 202808</strain>
    </source>
</reference>
<dbReference type="InterPro" id="IPR034683">
    <property type="entry name" value="IspD/TarI"/>
</dbReference>
<dbReference type="PANTHER" id="PTHR32125">
    <property type="entry name" value="2-C-METHYL-D-ERYTHRITOL 4-PHOSPHATE CYTIDYLYLTRANSFERASE, CHLOROPLASTIC"/>
    <property type="match status" value="1"/>
</dbReference>
<dbReference type="PROSITE" id="PS01295">
    <property type="entry name" value="ISPD"/>
    <property type="match status" value="1"/>
</dbReference>
<evidence type="ECO:0000256" key="5">
    <source>
        <dbReference type="ARBA" id="ARBA00022695"/>
    </source>
</evidence>
<keyword evidence="6 7" id="KW-0414">Isoprene biosynthesis</keyword>
<dbReference type="SUPFAM" id="SSF53448">
    <property type="entry name" value="Nucleotide-diphospho-sugar transferases"/>
    <property type="match status" value="1"/>
</dbReference>
<dbReference type="UniPathway" id="UPA00056">
    <property type="reaction ID" value="UER00093"/>
</dbReference>
<dbReference type="EMBL" id="JACBZA010000001">
    <property type="protein sequence ID" value="NYH87313.1"/>
    <property type="molecule type" value="Genomic_DNA"/>
</dbReference>
<feature type="site" description="Transition state stabilizer" evidence="7">
    <location>
        <position position="15"/>
    </location>
</feature>
<dbReference type="Gene3D" id="3.90.550.10">
    <property type="entry name" value="Spore Coat Polysaccharide Biosynthesis Protein SpsA, Chain A"/>
    <property type="match status" value="1"/>
</dbReference>
<sequence>MRTAAIIPAAGRGERLGPGLPKALRELGGAPLLVHAVRAVDRARSVDLVVVAAPPEDPAAVERLLNDYEWVGEVLVVAGGLDRQQSVARALASLPEDVDVVLVHDAARPLAPPELVDAVAATIRRGAAACVPVVPLADTVKVVADDQVVRTLDRSSLRAVQTPQGFRRAVLAAAHAAVEQALADGGLPEGPAATDDAGMVERQGVPVVAVPGSEEAFKVTRPLDLLTAEALLTRRRAAGAR</sequence>
<comment type="function">
    <text evidence="7">Catalyzes the formation of 4-diphosphocytidyl-2-C-methyl-D-erythritol from CTP and 2-C-methyl-D-erythritol 4-phosphate (MEP).</text>
</comment>
<name>A0A1I2Y3A4_9ACTN</name>
<evidence type="ECO:0000256" key="2">
    <source>
        <dbReference type="ARBA" id="ARBA00004787"/>
    </source>
</evidence>
<evidence type="ECO:0000256" key="4">
    <source>
        <dbReference type="ARBA" id="ARBA00022679"/>
    </source>
</evidence>
<keyword evidence="11" id="KW-1185">Reference proteome</keyword>
<feature type="site" description="Positions MEP for the nucleophilic attack" evidence="7">
    <location>
        <position position="218"/>
    </location>
</feature>
<dbReference type="CDD" id="cd02516">
    <property type="entry name" value="CDP-ME_synthetase"/>
    <property type="match status" value="1"/>
</dbReference>
<dbReference type="InterPro" id="IPR001228">
    <property type="entry name" value="IspD"/>
</dbReference>
<accession>A0A1I2Y3A4</accession>
<proteinExistence type="inferred from homology"/>
<evidence type="ECO:0000256" key="7">
    <source>
        <dbReference type="HAMAP-Rule" id="MF_00108"/>
    </source>
</evidence>
<organism evidence="9 10">
    <name type="scientific">Actinopolymorpha cephalotaxi</name>
    <dbReference type="NCBI Taxonomy" id="504797"/>
    <lineage>
        <taxon>Bacteria</taxon>
        <taxon>Bacillati</taxon>
        <taxon>Actinomycetota</taxon>
        <taxon>Actinomycetes</taxon>
        <taxon>Propionibacteriales</taxon>
        <taxon>Actinopolymorphaceae</taxon>
        <taxon>Actinopolymorpha</taxon>
    </lineage>
</organism>
<evidence type="ECO:0000313" key="8">
    <source>
        <dbReference type="EMBL" id="NYH87313.1"/>
    </source>
</evidence>
<dbReference type="OrthoDB" id="9802561at2"/>
<reference evidence="8 11" key="2">
    <citation type="submission" date="2020-07" db="EMBL/GenBank/DDBJ databases">
        <title>Sequencing the genomes of 1000 actinobacteria strains.</title>
        <authorList>
            <person name="Klenk H.-P."/>
        </authorList>
    </citation>
    <scope>NUCLEOTIDE SEQUENCE [LARGE SCALE GENOMIC DNA]</scope>
    <source>
        <strain evidence="8 11">DSM 45117</strain>
    </source>
</reference>
<evidence type="ECO:0000256" key="3">
    <source>
        <dbReference type="ARBA" id="ARBA00009789"/>
    </source>
</evidence>
<comment type="similarity">
    <text evidence="3 7">Belongs to the IspD/TarI cytidylyltransferase family. IspD subfamily.</text>
</comment>
<gene>
    <name evidence="7" type="primary">ispD</name>
    <name evidence="8" type="ORF">FHR37_006164</name>
    <name evidence="9" type="ORF">SAMN05421678_113192</name>
</gene>
<dbReference type="NCBIfam" id="TIGR00453">
    <property type="entry name" value="ispD"/>
    <property type="match status" value="1"/>
</dbReference>
<dbReference type="Proteomes" id="UP000533017">
    <property type="component" value="Unassembled WGS sequence"/>
</dbReference>
<dbReference type="GO" id="GO:0019288">
    <property type="term" value="P:isopentenyl diphosphate biosynthetic process, methylerythritol 4-phosphate pathway"/>
    <property type="evidence" value="ECO:0007669"/>
    <property type="project" value="UniProtKB-UniRule"/>
</dbReference>
<dbReference type="InterPro" id="IPR029044">
    <property type="entry name" value="Nucleotide-diphossugar_trans"/>
</dbReference>
<feature type="site" description="Transition state stabilizer" evidence="7">
    <location>
        <position position="22"/>
    </location>
</feature>
<protein>
    <recommendedName>
        <fullName evidence="7">2-C-methyl-D-erythritol 4-phosphate cytidylyltransferase</fullName>
        <ecNumber evidence="7">2.7.7.60</ecNumber>
    </recommendedName>
    <alternativeName>
        <fullName evidence="7">4-diphosphocytidyl-2C-methyl-D-erythritol synthase</fullName>
    </alternativeName>
    <alternativeName>
        <fullName evidence="7">MEP cytidylyltransferase</fullName>
        <shortName evidence="7">MCT</shortName>
    </alternativeName>
</protein>
<evidence type="ECO:0000313" key="11">
    <source>
        <dbReference type="Proteomes" id="UP000533017"/>
    </source>
</evidence>
<dbReference type="Pfam" id="PF01128">
    <property type="entry name" value="IspD"/>
    <property type="match status" value="1"/>
</dbReference>
<dbReference type="GO" id="GO:0050518">
    <property type="term" value="F:2-C-methyl-D-erythritol 4-phosphate cytidylyltransferase activity"/>
    <property type="evidence" value="ECO:0007669"/>
    <property type="project" value="UniProtKB-UniRule"/>
</dbReference>
<dbReference type="EMBL" id="FOOI01000013">
    <property type="protein sequence ID" value="SFH20204.1"/>
    <property type="molecule type" value="Genomic_DNA"/>
</dbReference>
<dbReference type="EC" id="2.7.7.60" evidence="7"/>
<keyword evidence="4 7" id="KW-0808">Transferase</keyword>
<dbReference type="HAMAP" id="MF_00108">
    <property type="entry name" value="IspD"/>
    <property type="match status" value="1"/>
</dbReference>
<comment type="pathway">
    <text evidence="2 7">Isoprenoid biosynthesis; isopentenyl diphosphate biosynthesis via DXP pathway; isopentenyl diphosphate from 1-deoxy-D-xylulose 5-phosphate: step 2/6.</text>
</comment>
<comment type="catalytic activity">
    <reaction evidence="1 7">
        <text>2-C-methyl-D-erythritol 4-phosphate + CTP + H(+) = 4-CDP-2-C-methyl-D-erythritol + diphosphate</text>
        <dbReference type="Rhea" id="RHEA:13429"/>
        <dbReference type="ChEBI" id="CHEBI:15378"/>
        <dbReference type="ChEBI" id="CHEBI:33019"/>
        <dbReference type="ChEBI" id="CHEBI:37563"/>
        <dbReference type="ChEBI" id="CHEBI:57823"/>
        <dbReference type="ChEBI" id="CHEBI:58262"/>
        <dbReference type="EC" id="2.7.7.60"/>
    </reaction>
</comment>
<evidence type="ECO:0000313" key="10">
    <source>
        <dbReference type="Proteomes" id="UP000199052"/>
    </source>
</evidence>
<evidence type="ECO:0000313" key="9">
    <source>
        <dbReference type="EMBL" id="SFH20204.1"/>
    </source>
</evidence>
<evidence type="ECO:0000256" key="1">
    <source>
        <dbReference type="ARBA" id="ARBA00001282"/>
    </source>
</evidence>
<keyword evidence="5 7" id="KW-0548">Nucleotidyltransferase</keyword>
<dbReference type="STRING" id="504797.SAMN05421678_113192"/>
<feature type="site" description="Positions MEP for the nucleophilic attack" evidence="7">
    <location>
        <position position="154"/>
    </location>
</feature>
<dbReference type="FunFam" id="3.90.550.10:FF:000003">
    <property type="entry name" value="2-C-methyl-D-erythritol 4-phosphate cytidylyltransferase"/>
    <property type="match status" value="1"/>
</dbReference>
<dbReference type="RefSeq" id="WP_092886256.1">
    <property type="nucleotide sequence ID" value="NZ_FOOI01000013.1"/>
</dbReference>
<dbReference type="PANTHER" id="PTHR32125:SF4">
    <property type="entry name" value="2-C-METHYL-D-ERYTHRITOL 4-PHOSPHATE CYTIDYLYLTRANSFERASE, CHLOROPLASTIC"/>
    <property type="match status" value="1"/>
</dbReference>
<dbReference type="InterPro" id="IPR050088">
    <property type="entry name" value="IspD/TarI_cytidylyltransf_bact"/>
</dbReference>
<dbReference type="Proteomes" id="UP000199052">
    <property type="component" value="Unassembled WGS sequence"/>
</dbReference>
<dbReference type="AlphaFoldDB" id="A0A1I2Y3A4"/>
<evidence type="ECO:0000256" key="6">
    <source>
        <dbReference type="ARBA" id="ARBA00023229"/>
    </source>
</evidence>